<dbReference type="SMART" id="SM01017">
    <property type="entry name" value="Arrestin_C"/>
    <property type="match status" value="1"/>
</dbReference>
<dbReference type="PANTHER" id="PTHR11188">
    <property type="entry name" value="ARRESTIN DOMAIN CONTAINING PROTEIN"/>
    <property type="match status" value="1"/>
</dbReference>
<keyword evidence="5" id="KW-1185">Reference proteome</keyword>
<dbReference type="InterPro" id="IPR014756">
    <property type="entry name" value="Ig_E-set"/>
</dbReference>
<dbReference type="Pfam" id="PF02752">
    <property type="entry name" value="Arrestin_C"/>
    <property type="match status" value="1"/>
</dbReference>
<evidence type="ECO:0000256" key="1">
    <source>
        <dbReference type="ARBA" id="ARBA00005298"/>
    </source>
</evidence>
<name>A0AAN5IFZ5_9BILA</name>
<accession>A0AAN5IFZ5</accession>
<dbReference type="InterPro" id="IPR014752">
    <property type="entry name" value="Arrestin-like_C"/>
</dbReference>
<dbReference type="SUPFAM" id="SSF81296">
    <property type="entry name" value="E set domains"/>
    <property type="match status" value="2"/>
</dbReference>
<evidence type="ECO:0000313" key="5">
    <source>
        <dbReference type="Proteomes" id="UP001328107"/>
    </source>
</evidence>
<dbReference type="Pfam" id="PF00339">
    <property type="entry name" value="Arrestin_N"/>
    <property type="match status" value="1"/>
</dbReference>
<dbReference type="Proteomes" id="UP001328107">
    <property type="component" value="Unassembled WGS sequence"/>
</dbReference>
<protein>
    <recommendedName>
        <fullName evidence="3">Arrestin C-terminal-like domain-containing protein</fullName>
    </recommendedName>
</protein>
<reference evidence="5" key="1">
    <citation type="submission" date="2022-10" db="EMBL/GenBank/DDBJ databases">
        <title>Genome assembly of Pristionchus species.</title>
        <authorList>
            <person name="Yoshida K."/>
            <person name="Sommer R.J."/>
        </authorList>
    </citation>
    <scope>NUCLEOTIDE SEQUENCE [LARGE SCALE GENOMIC DNA]</scope>
    <source>
        <strain evidence="5">RS5460</strain>
    </source>
</reference>
<sequence>MAHITIEFDNPDGVFIAGREVSGTVVVSVQKSIKSDSVQVSLRGDARTQWSNMDQSKRFVITSNFALTTGTANFSGNVSVLNWSAPIWTPPHGLITSGTHRLPFRFPLPLNCPSSFQGSCGSILYNCTAHITRPWYNKDLTAERTFAVHGHSDLNPIPSASLPLEITTTKETSFMFFFKGTIKLTIRLRKGGFVPGESIPVEAEIANDSAYTIKKMELKIIQRDNFASYNDPGLLRNVTGQAGAPGVNYARFDEKDVYRSEEILNLAKGTNEKSTRLVNLPSAMIIVNNCPIISIDYILRVSVSAEVNVATAELPLIIGTVPLRDHSIQPPPRPHRASVASFQPGQTRYPGRLIMASSQVPVAIIDLISELYEPPPAYEECVGSIRVSEQGQPEKPPIPDPPSTSSVYPSAPE</sequence>
<dbReference type="GO" id="GO:0005737">
    <property type="term" value="C:cytoplasm"/>
    <property type="evidence" value="ECO:0007669"/>
    <property type="project" value="TreeGrafter"/>
</dbReference>
<dbReference type="InterPro" id="IPR011022">
    <property type="entry name" value="Arrestin_C-like"/>
</dbReference>
<gene>
    <name evidence="4" type="ORF">PMAYCL1PPCAC_32206</name>
</gene>
<evidence type="ECO:0000256" key="2">
    <source>
        <dbReference type="SAM" id="MobiDB-lite"/>
    </source>
</evidence>
<dbReference type="InterPro" id="IPR011021">
    <property type="entry name" value="Arrestin-like_N"/>
</dbReference>
<dbReference type="EMBL" id="BTRK01000006">
    <property type="protein sequence ID" value="GMR62011.1"/>
    <property type="molecule type" value="Genomic_DNA"/>
</dbReference>
<comment type="similarity">
    <text evidence="1">Belongs to the arrestin family.</text>
</comment>
<feature type="domain" description="Arrestin C-terminal-like" evidence="3">
    <location>
        <begin position="178"/>
        <end position="323"/>
    </location>
</feature>
<evidence type="ECO:0000313" key="4">
    <source>
        <dbReference type="EMBL" id="GMR62011.1"/>
    </source>
</evidence>
<dbReference type="PANTHER" id="PTHR11188:SF175">
    <property type="entry name" value="ARRESTIN C-TERMINAL-LIKE DOMAIN-CONTAINING PROTEIN"/>
    <property type="match status" value="1"/>
</dbReference>
<feature type="region of interest" description="Disordered" evidence="2">
    <location>
        <begin position="386"/>
        <end position="413"/>
    </location>
</feature>
<dbReference type="GO" id="GO:0015031">
    <property type="term" value="P:protein transport"/>
    <property type="evidence" value="ECO:0007669"/>
    <property type="project" value="TreeGrafter"/>
</dbReference>
<dbReference type="Gene3D" id="2.60.40.640">
    <property type="match status" value="2"/>
</dbReference>
<feature type="non-terminal residue" evidence="4">
    <location>
        <position position="413"/>
    </location>
</feature>
<feature type="compositionally biased region" description="Polar residues" evidence="2">
    <location>
        <begin position="403"/>
        <end position="413"/>
    </location>
</feature>
<comment type="caution">
    <text evidence="4">The sequence shown here is derived from an EMBL/GenBank/DDBJ whole genome shotgun (WGS) entry which is preliminary data.</text>
</comment>
<dbReference type="InterPro" id="IPR050357">
    <property type="entry name" value="Arrestin_domain-protein"/>
</dbReference>
<evidence type="ECO:0000259" key="3">
    <source>
        <dbReference type="SMART" id="SM01017"/>
    </source>
</evidence>
<organism evidence="4 5">
    <name type="scientific">Pristionchus mayeri</name>
    <dbReference type="NCBI Taxonomy" id="1317129"/>
    <lineage>
        <taxon>Eukaryota</taxon>
        <taxon>Metazoa</taxon>
        <taxon>Ecdysozoa</taxon>
        <taxon>Nematoda</taxon>
        <taxon>Chromadorea</taxon>
        <taxon>Rhabditida</taxon>
        <taxon>Rhabditina</taxon>
        <taxon>Diplogasteromorpha</taxon>
        <taxon>Diplogasteroidea</taxon>
        <taxon>Neodiplogasteridae</taxon>
        <taxon>Pristionchus</taxon>
    </lineage>
</organism>
<proteinExistence type="inferred from homology"/>
<dbReference type="AlphaFoldDB" id="A0AAN5IFZ5"/>